<dbReference type="EMBL" id="CDSF01000084">
    <property type="protein sequence ID" value="CEO98359.1"/>
    <property type="molecule type" value="Genomic_DNA"/>
</dbReference>
<evidence type="ECO:0000256" key="1">
    <source>
        <dbReference type="SAM" id="Coils"/>
    </source>
</evidence>
<dbReference type="Proteomes" id="UP000039324">
    <property type="component" value="Unassembled WGS sequence"/>
</dbReference>
<dbReference type="Proteomes" id="UP000290189">
    <property type="component" value="Unassembled WGS sequence"/>
</dbReference>
<name>A0A0G4IT87_PLABS</name>
<dbReference type="OMA" id="HLSHMYR"/>
<dbReference type="STRING" id="37360.A0A0G4IT87"/>
<dbReference type="PANTHER" id="PTHR22091:SF1">
    <property type="entry name" value="COILED-COIL DOMAIN-CONTAINING PROTEIN 77"/>
    <property type="match status" value="1"/>
</dbReference>
<accession>A0A0G4IT87</accession>
<evidence type="ECO:0000256" key="2">
    <source>
        <dbReference type="SAM" id="MobiDB-lite"/>
    </source>
</evidence>
<keyword evidence="1" id="KW-0175">Coiled coil</keyword>
<feature type="region of interest" description="Disordered" evidence="2">
    <location>
        <begin position="128"/>
        <end position="153"/>
    </location>
</feature>
<reference evidence="3 5" key="1">
    <citation type="submission" date="2015-02" db="EMBL/GenBank/DDBJ databases">
        <authorList>
            <person name="Chooi Y.-H."/>
        </authorList>
    </citation>
    <scope>NUCLEOTIDE SEQUENCE [LARGE SCALE GENOMIC DNA]</scope>
    <source>
        <strain evidence="3">E3</strain>
    </source>
</reference>
<evidence type="ECO:0000313" key="4">
    <source>
        <dbReference type="EMBL" id="SPQ94444.1"/>
    </source>
</evidence>
<dbReference type="OrthoDB" id="191169at2759"/>
<dbReference type="InterPro" id="IPR037696">
    <property type="entry name" value="CCDC77"/>
</dbReference>
<protein>
    <submittedName>
        <fullName evidence="3">Uncharacterized protein</fullName>
    </submittedName>
</protein>
<keyword evidence="5" id="KW-1185">Reference proteome</keyword>
<reference evidence="4 6" key="2">
    <citation type="submission" date="2018-03" db="EMBL/GenBank/DDBJ databases">
        <authorList>
            <person name="Fogelqvist J."/>
        </authorList>
    </citation>
    <scope>NUCLEOTIDE SEQUENCE [LARGE SCALE GENOMIC DNA]</scope>
</reference>
<feature type="coiled-coil region" evidence="1">
    <location>
        <begin position="323"/>
        <end position="350"/>
    </location>
</feature>
<dbReference type="AlphaFoldDB" id="A0A0G4IT87"/>
<gene>
    <name evidence="3" type="ORF">PBRA_006473</name>
    <name evidence="4" type="ORF">PLBR_LOCUS1659</name>
</gene>
<evidence type="ECO:0000313" key="5">
    <source>
        <dbReference type="Proteomes" id="UP000039324"/>
    </source>
</evidence>
<organism evidence="3 5">
    <name type="scientific">Plasmodiophora brassicae</name>
    <name type="common">Clubroot disease agent</name>
    <dbReference type="NCBI Taxonomy" id="37360"/>
    <lineage>
        <taxon>Eukaryota</taxon>
        <taxon>Sar</taxon>
        <taxon>Rhizaria</taxon>
        <taxon>Endomyxa</taxon>
        <taxon>Phytomyxea</taxon>
        <taxon>Plasmodiophorida</taxon>
        <taxon>Plasmodiophoridae</taxon>
        <taxon>Plasmodiophora</taxon>
    </lineage>
</organism>
<evidence type="ECO:0000313" key="3">
    <source>
        <dbReference type="EMBL" id="CEO98359.1"/>
    </source>
</evidence>
<geneLocation type="mitochondrion" evidence="4"/>
<sequence length="394" mass="45078">MAIDAPGDVASSQAEKQTLLGYYRSVADSFDKERLELVKKIDEVDVHRTELQKARLETSKRDEQVAELQRALSDAHLYLFDEREHLLRVTSENAELRAQDVENRKRIQDLLALTRPVAQEVTYFRDEKPKTLSRSLAAPAAKSKPRTAPGTNAAPNVIRTIYMPNSKTVEQLQAAVESLRTRLMQTEKLAEEREKAHREDRRIRIQEAKVARAQDKEMIAHLQAKLEEMSLSSRTALKEHLVMRYNFQKEKRELVEQLCQSRELAEQAQTALLSVQNETEARIQGIKAKESSHCEQVTSQFRKQTMDLEEDLAMVREQYAVTQQLYEGKIAALEDKNAKLLAKYRALERRRALEVQGLRKDAAALREQFRSTSRHVLAMSIAAKGGALDDLDVF</sequence>
<keyword evidence="4" id="KW-0496">Mitochondrion</keyword>
<dbReference type="PANTHER" id="PTHR22091">
    <property type="entry name" value="COILED-COIL DOMAIN-CONTAINING PROTEIN 77"/>
    <property type="match status" value="1"/>
</dbReference>
<feature type="coiled-coil region" evidence="1">
    <location>
        <begin position="169"/>
        <end position="209"/>
    </location>
</feature>
<proteinExistence type="predicted"/>
<dbReference type="EMBL" id="OVEO01000002">
    <property type="protein sequence ID" value="SPQ94444.1"/>
    <property type="molecule type" value="Genomic_DNA"/>
</dbReference>
<evidence type="ECO:0000313" key="6">
    <source>
        <dbReference type="Proteomes" id="UP000290189"/>
    </source>
</evidence>